<dbReference type="KEGG" id="aarc:G127AT_11905"/>
<reference evidence="2" key="1">
    <citation type="submission" date="2021-03" db="EMBL/GenBank/DDBJ databases">
        <title>Agromyces archimandritus sp. nov., isolated from the cockroach Archimandrita tessellata.</title>
        <authorList>
            <person name="Guzman J."/>
            <person name="Ortuzar M."/>
            <person name="Poehlein A."/>
            <person name="Daniel R."/>
            <person name="Trujillo M."/>
            <person name="Vilcinskas A."/>
        </authorList>
    </citation>
    <scope>NUCLEOTIDE SEQUENCE</scope>
    <source>
        <strain evidence="2">G127AT</strain>
    </source>
</reference>
<protein>
    <submittedName>
        <fullName evidence="2">Helicase-associated domain-containing protein</fullName>
    </submittedName>
</protein>
<gene>
    <name evidence="2" type="ORF">G127AT_11905</name>
</gene>
<evidence type="ECO:0000313" key="2">
    <source>
        <dbReference type="EMBL" id="QTX04001.1"/>
    </source>
</evidence>
<dbReference type="RefSeq" id="WP_210897157.1">
    <property type="nucleotide sequence ID" value="NZ_CP071696.1"/>
</dbReference>
<dbReference type="InterPro" id="IPR032830">
    <property type="entry name" value="XPB/Ssl2_N"/>
</dbReference>
<evidence type="ECO:0000313" key="3">
    <source>
        <dbReference type="Proteomes" id="UP000671914"/>
    </source>
</evidence>
<keyword evidence="2" id="KW-0378">Hydrolase</keyword>
<name>A0A975FLC5_9MICO</name>
<keyword evidence="2" id="KW-0547">Nucleotide-binding</keyword>
<dbReference type="Proteomes" id="UP000671914">
    <property type="component" value="Chromosome"/>
</dbReference>
<feature type="domain" description="Helicase XPB/Ssl2 N-terminal" evidence="1">
    <location>
        <begin position="351"/>
        <end position="476"/>
    </location>
</feature>
<evidence type="ECO:0000259" key="1">
    <source>
        <dbReference type="Pfam" id="PF13625"/>
    </source>
</evidence>
<keyword evidence="3" id="KW-1185">Reference proteome</keyword>
<keyword evidence="2" id="KW-0067">ATP-binding</keyword>
<sequence>MLGLAAHLDALPREALLDGLRRRSFTATGAVDVFDLADALLATDAVDAALERLGRPTLAVLAAAARRADAAGAATVDGIAAELEALGAGSAVRDGLAAALGLLEELFLVIGTGGDALLVPPLLARRVLDRLGDSLPTAEALAASPSPIPVAGPDGVDRRLAERRAAEIAHATVTGLAEVIVQLSTQPARELAKGGLALPDARRLAEAATMELEQLPELVGIAKRAGFIVREGSEWLETDAGADWLRLGNAARWRELAEIWLRGIRPQLLELTNRRGDAVTAEALREDVAWFYPAGGTRLREAAEAVLREAEALGITIAGDPSDAGRAVLAGRLAEAESAMAALFPEQVDRVYVQHDLTIVAPGPLEPAVDAQLRGFADIEGRDLASSYRVTPASVNRALAAGQTADAIRAFLDRVSLTGIPQPLEYLLAESSERFGSIRVTEATADDAPARSVVRADDAAVLRTLEVDQGLAPIALMPLGDDRLGSRFPIDIVFWALSDARYPAAAEDAEGRIVRLRRNRLGRIAQPKATVDPLEQLVDRVREASGEATEAGWLARQLESAARSKETLTVSVRMPGGEVSDYLLAPSSVANGRLRARDRRTDIERTLPLSAIAAIAPAIAE</sequence>
<dbReference type="GO" id="GO:0004386">
    <property type="term" value="F:helicase activity"/>
    <property type="evidence" value="ECO:0007669"/>
    <property type="project" value="UniProtKB-KW"/>
</dbReference>
<proteinExistence type="predicted"/>
<keyword evidence="2" id="KW-0347">Helicase</keyword>
<dbReference type="EMBL" id="CP071696">
    <property type="protein sequence ID" value="QTX04001.1"/>
    <property type="molecule type" value="Genomic_DNA"/>
</dbReference>
<dbReference type="Pfam" id="PF13625">
    <property type="entry name" value="Helicase_C_3"/>
    <property type="match status" value="1"/>
</dbReference>
<accession>A0A975FLC5</accession>
<organism evidence="2 3">
    <name type="scientific">Agromyces archimandritae</name>
    <dbReference type="NCBI Taxonomy" id="2781962"/>
    <lineage>
        <taxon>Bacteria</taxon>
        <taxon>Bacillati</taxon>
        <taxon>Actinomycetota</taxon>
        <taxon>Actinomycetes</taxon>
        <taxon>Micrococcales</taxon>
        <taxon>Microbacteriaceae</taxon>
        <taxon>Agromyces</taxon>
    </lineage>
</organism>
<dbReference type="AlphaFoldDB" id="A0A975FLC5"/>